<keyword evidence="2" id="KW-1185">Reference proteome</keyword>
<sequence>MKKESNIERRDKIVKGLEKAYEKMLEFKRKNNSKVVVMRENKIVKIKP</sequence>
<dbReference type="KEGG" id="cmaq:H0S70_06500"/>
<dbReference type="AlphaFoldDB" id="A0A7H1E035"/>
<gene>
    <name evidence="1" type="ORF">H0S70_06500</name>
</gene>
<dbReference type="RefSeq" id="WP_164462382.1">
    <property type="nucleotide sequence ID" value="NZ_CP060203.1"/>
</dbReference>
<proteinExistence type="predicted"/>
<reference evidence="1 2" key="1">
    <citation type="submission" date="2020-07" db="EMBL/GenBank/DDBJ databases">
        <title>Complete genome and description of Chryseobacterium manosquense strain Marseille-Q2069 sp. nov.</title>
        <authorList>
            <person name="Boxberger M."/>
        </authorList>
    </citation>
    <scope>NUCLEOTIDE SEQUENCE [LARGE SCALE GENOMIC DNA]</scope>
    <source>
        <strain evidence="1 2">Marseille-Q2069</strain>
    </source>
</reference>
<evidence type="ECO:0000313" key="2">
    <source>
        <dbReference type="Proteomes" id="UP000516438"/>
    </source>
</evidence>
<protein>
    <submittedName>
        <fullName evidence="1">Uncharacterized protein</fullName>
    </submittedName>
</protein>
<name>A0A7H1E035_9FLAO</name>
<evidence type="ECO:0000313" key="1">
    <source>
        <dbReference type="EMBL" id="QNS42593.1"/>
    </source>
</evidence>
<accession>A0A7H1E035</accession>
<dbReference type="EMBL" id="CP060203">
    <property type="protein sequence ID" value="QNS42593.1"/>
    <property type="molecule type" value="Genomic_DNA"/>
</dbReference>
<organism evidence="1 2">
    <name type="scientific">Chryseobacterium manosquense</name>
    <dbReference type="NCBI Taxonomy" id="2754694"/>
    <lineage>
        <taxon>Bacteria</taxon>
        <taxon>Pseudomonadati</taxon>
        <taxon>Bacteroidota</taxon>
        <taxon>Flavobacteriia</taxon>
        <taxon>Flavobacteriales</taxon>
        <taxon>Weeksellaceae</taxon>
        <taxon>Chryseobacterium group</taxon>
        <taxon>Chryseobacterium</taxon>
    </lineage>
</organism>
<dbReference type="Proteomes" id="UP000516438">
    <property type="component" value="Chromosome"/>
</dbReference>